<keyword evidence="3" id="KW-1185">Reference proteome</keyword>
<dbReference type="PANTHER" id="PTHR37697">
    <property type="entry name" value="AP2-LIKE ETHYLENE-RESPONSIVE TRANSCRIPTION FACTOR SNZ"/>
    <property type="match status" value="1"/>
</dbReference>
<organism evidence="2 3">
    <name type="scientific">Ricinus communis</name>
    <name type="common">Castor bean</name>
    <dbReference type="NCBI Taxonomy" id="3988"/>
    <lineage>
        <taxon>Eukaryota</taxon>
        <taxon>Viridiplantae</taxon>
        <taxon>Streptophyta</taxon>
        <taxon>Embryophyta</taxon>
        <taxon>Tracheophyta</taxon>
        <taxon>Spermatophyta</taxon>
        <taxon>Magnoliopsida</taxon>
        <taxon>eudicotyledons</taxon>
        <taxon>Gunneridae</taxon>
        <taxon>Pentapetalae</taxon>
        <taxon>rosids</taxon>
        <taxon>fabids</taxon>
        <taxon>Malpighiales</taxon>
        <taxon>Euphorbiaceae</taxon>
        <taxon>Acalyphoideae</taxon>
        <taxon>Acalypheae</taxon>
        <taxon>Ricinus</taxon>
    </lineage>
</organism>
<dbReference type="AlphaFoldDB" id="B9RDK1"/>
<proteinExistence type="predicted"/>
<sequence>MNNLASEAASQPPVQLPDLILALEQATLMAKQLPVPTDPNHLLRIYSSLHQAHHHLSSFISHTQFLPPPPPSAAENSLSSATGAGIAGAGEYGDEPMQVGDDDYEAGAEENSKATIDKVEEKMRVCFIKNKRAKRPLSPSSVAEDKRLVDDEGTARGIMGFDPHETRSRALDLIYQFHG</sequence>
<dbReference type="PANTHER" id="PTHR37697:SF2">
    <property type="entry name" value="AP2-LIKE ETHYLENE-RESPONSIVE TRANSCRIPTION FACTOR SNZ"/>
    <property type="match status" value="1"/>
</dbReference>
<accession>B9RDK1</accession>
<evidence type="ECO:0000313" key="3">
    <source>
        <dbReference type="Proteomes" id="UP000008311"/>
    </source>
</evidence>
<protein>
    <submittedName>
        <fullName evidence="2">Uncharacterized protein</fullName>
    </submittedName>
</protein>
<dbReference type="OMA" id="HHHLSNF"/>
<feature type="region of interest" description="Disordered" evidence="1">
    <location>
        <begin position="61"/>
        <end position="111"/>
    </location>
</feature>
<gene>
    <name evidence="2" type="ORF">RCOM_1613720</name>
</gene>
<dbReference type="InParanoid" id="B9RDK1"/>
<dbReference type="EMBL" id="EQ973775">
    <property type="protein sequence ID" value="EEF50459.1"/>
    <property type="molecule type" value="Genomic_DNA"/>
</dbReference>
<evidence type="ECO:0000313" key="2">
    <source>
        <dbReference type="EMBL" id="EEF50459.1"/>
    </source>
</evidence>
<dbReference type="KEGG" id="rcu:8258508"/>
<evidence type="ECO:0000256" key="1">
    <source>
        <dbReference type="SAM" id="MobiDB-lite"/>
    </source>
</evidence>
<dbReference type="Proteomes" id="UP000008311">
    <property type="component" value="Unassembled WGS sequence"/>
</dbReference>
<reference evidence="3" key="1">
    <citation type="journal article" date="2010" name="Nat. Biotechnol.">
        <title>Draft genome sequence of the oilseed species Ricinus communis.</title>
        <authorList>
            <person name="Chan A.P."/>
            <person name="Crabtree J."/>
            <person name="Zhao Q."/>
            <person name="Lorenzi H."/>
            <person name="Orvis J."/>
            <person name="Puiu D."/>
            <person name="Melake-Berhan A."/>
            <person name="Jones K.M."/>
            <person name="Redman J."/>
            <person name="Chen G."/>
            <person name="Cahoon E.B."/>
            <person name="Gedil M."/>
            <person name="Stanke M."/>
            <person name="Haas B.J."/>
            <person name="Wortman J.R."/>
            <person name="Fraser-Liggett C.M."/>
            <person name="Ravel J."/>
            <person name="Rabinowicz P.D."/>
        </authorList>
    </citation>
    <scope>NUCLEOTIDE SEQUENCE [LARGE SCALE GENOMIC DNA]</scope>
    <source>
        <strain evidence="3">cv. Hale</strain>
    </source>
</reference>
<dbReference type="OrthoDB" id="672370at2759"/>
<dbReference type="eggNOG" id="ENOG502S36U">
    <property type="taxonomic scope" value="Eukaryota"/>
</dbReference>
<name>B9RDK1_RICCO</name>